<dbReference type="GO" id="GO:0005634">
    <property type="term" value="C:nucleus"/>
    <property type="evidence" value="ECO:0007669"/>
    <property type="project" value="InterPro"/>
</dbReference>
<evidence type="ECO:0000313" key="2">
    <source>
        <dbReference type="Proteomes" id="UP000479000"/>
    </source>
</evidence>
<dbReference type="EMBL" id="CADCXU010020351">
    <property type="protein sequence ID" value="CAB0008286.1"/>
    <property type="molecule type" value="Genomic_DNA"/>
</dbReference>
<evidence type="ECO:0000313" key="1">
    <source>
        <dbReference type="EMBL" id="CAB0008286.1"/>
    </source>
</evidence>
<organism evidence="1 2">
    <name type="scientific">Nesidiocoris tenuis</name>
    <dbReference type="NCBI Taxonomy" id="355587"/>
    <lineage>
        <taxon>Eukaryota</taxon>
        <taxon>Metazoa</taxon>
        <taxon>Ecdysozoa</taxon>
        <taxon>Arthropoda</taxon>
        <taxon>Hexapoda</taxon>
        <taxon>Insecta</taxon>
        <taxon>Pterygota</taxon>
        <taxon>Neoptera</taxon>
        <taxon>Paraneoptera</taxon>
        <taxon>Hemiptera</taxon>
        <taxon>Heteroptera</taxon>
        <taxon>Panheteroptera</taxon>
        <taxon>Cimicomorpha</taxon>
        <taxon>Miridae</taxon>
        <taxon>Dicyphina</taxon>
        <taxon>Nesidiocoris</taxon>
    </lineage>
</organism>
<dbReference type="Pfam" id="PF04801">
    <property type="entry name" value="RPC5"/>
    <property type="match status" value="1"/>
</dbReference>
<dbReference type="InterPro" id="IPR006886">
    <property type="entry name" value="RNA_pol_III_Rpc5"/>
</dbReference>
<protein>
    <submittedName>
        <fullName evidence="1">Uncharacterized protein</fullName>
    </submittedName>
</protein>
<dbReference type="Proteomes" id="UP000479000">
    <property type="component" value="Unassembled WGS sequence"/>
</dbReference>
<name>A0A6H5GYQ2_9HEMI</name>
<dbReference type="AlphaFoldDB" id="A0A6H5GYQ2"/>
<proteinExistence type="predicted"/>
<dbReference type="GO" id="GO:0006351">
    <property type="term" value="P:DNA-templated transcription"/>
    <property type="evidence" value="ECO:0007669"/>
    <property type="project" value="InterPro"/>
</dbReference>
<reference evidence="1 2" key="1">
    <citation type="submission" date="2020-02" db="EMBL/GenBank/DDBJ databases">
        <authorList>
            <person name="Ferguson B K."/>
        </authorList>
    </citation>
    <scope>NUCLEOTIDE SEQUENCE [LARGE SCALE GENOMIC DNA]</scope>
</reference>
<dbReference type="OrthoDB" id="340681at2759"/>
<gene>
    <name evidence="1" type="ORF">NTEN_LOCUS13532</name>
</gene>
<keyword evidence="2" id="KW-1185">Reference proteome</keyword>
<accession>A0A6H5GYQ2</accession>
<sequence>MERTRLTSGFSRGGKPLDLSRENYLNALLPVESDMGSGVAPSLPDHVTSMAELKELPLKDQVFKILQQGTKLNAFV</sequence>